<dbReference type="OMA" id="CSGENKA"/>
<name>A0A8C4MX59_EQUAS</name>
<dbReference type="Ensembl" id="ENSEAST00005036322.1">
    <property type="protein sequence ID" value="ENSEASP00005033311.1"/>
    <property type="gene ID" value="ENSEASG00005022817.1"/>
</dbReference>
<protein>
    <submittedName>
        <fullName evidence="2">Uncharacterized protein</fullName>
    </submittedName>
</protein>
<dbReference type="AlphaFoldDB" id="A0A8C4MX59"/>
<accession>A0A8C4MX59</accession>
<proteinExistence type="predicted"/>
<feature type="region of interest" description="Disordered" evidence="1">
    <location>
        <begin position="57"/>
        <end position="110"/>
    </location>
</feature>
<evidence type="ECO:0000256" key="1">
    <source>
        <dbReference type="SAM" id="MobiDB-lite"/>
    </source>
</evidence>
<evidence type="ECO:0000313" key="2">
    <source>
        <dbReference type="Ensembl" id="ENSEASP00005033311.1"/>
    </source>
</evidence>
<sequence>MHGYQQGRGGDEDELQGPQPDVGHGEKVIIAHVFASGLQSVADKIILFVTPHFLSSHYKDHDTENEDDSDPHLPDAGGVLVHTPDESVPANSKGGAAGNKEPERNIFGSN</sequence>
<organism evidence="2">
    <name type="scientific">Equus asinus asinus</name>
    <dbReference type="NCBI Taxonomy" id="83772"/>
    <lineage>
        <taxon>Eukaryota</taxon>
        <taxon>Metazoa</taxon>
        <taxon>Chordata</taxon>
        <taxon>Craniata</taxon>
        <taxon>Vertebrata</taxon>
        <taxon>Euteleostomi</taxon>
        <taxon>Mammalia</taxon>
        <taxon>Eutheria</taxon>
        <taxon>Laurasiatheria</taxon>
        <taxon>Perissodactyla</taxon>
        <taxon>Equidae</taxon>
        <taxon>Equus</taxon>
    </lineage>
</organism>
<reference evidence="2" key="1">
    <citation type="submission" date="2023-03" db="UniProtKB">
        <authorList>
            <consortium name="Ensembl"/>
        </authorList>
    </citation>
    <scope>IDENTIFICATION</scope>
</reference>
<feature type="region of interest" description="Disordered" evidence="1">
    <location>
        <begin position="1"/>
        <end position="23"/>
    </location>
</feature>